<evidence type="ECO:0000313" key="2">
    <source>
        <dbReference type="Proteomes" id="UP001055879"/>
    </source>
</evidence>
<organism evidence="1 2">
    <name type="scientific">Arctium lappa</name>
    <name type="common">Greater burdock</name>
    <name type="synonym">Lappa major</name>
    <dbReference type="NCBI Taxonomy" id="4217"/>
    <lineage>
        <taxon>Eukaryota</taxon>
        <taxon>Viridiplantae</taxon>
        <taxon>Streptophyta</taxon>
        <taxon>Embryophyta</taxon>
        <taxon>Tracheophyta</taxon>
        <taxon>Spermatophyta</taxon>
        <taxon>Magnoliopsida</taxon>
        <taxon>eudicotyledons</taxon>
        <taxon>Gunneridae</taxon>
        <taxon>Pentapetalae</taxon>
        <taxon>asterids</taxon>
        <taxon>campanulids</taxon>
        <taxon>Asterales</taxon>
        <taxon>Asteraceae</taxon>
        <taxon>Carduoideae</taxon>
        <taxon>Cardueae</taxon>
        <taxon>Arctiinae</taxon>
        <taxon>Arctium</taxon>
    </lineage>
</organism>
<accession>A0ACB8XIY7</accession>
<evidence type="ECO:0000313" key="1">
    <source>
        <dbReference type="EMBL" id="KAI3667221.1"/>
    </source>
</evidence>
<protein>
    <submittedName>
        <fullName evidence="1">Uncharacterized protein</fullName>
    </submittedName>
</protein>
<proteinExistence type="predicted"/>
<dbReference type="EMBL" id="CM042063">
    <property type="protein sequence ID" value="KAI3667221.1"/>
    <property type="molecule type" value="Genomic_DNA"/>
</dbReference>
<name>A0ACB8XIY7_ARCLA</name>
<reference evidence="2" key="1">
    <citation type="journal article" date="2022" name="Mol. Ecol. Resour.">
        <title>The genomes of chicory, endive, great burdock and yacon provide insights into Asteraceae palaeo-polyploidization history and plant inulin production.</title>
        <authorList>
            <person name="Fan W."/>
            <person name="Wang S."/>
            <person name="Wang H."/>
            <person name="Wang A."/>
            <person name="Jiang F."/>
            <person name="Liu H."/>
            <person name="Zhao H."/>
            <person name="Xu D."/>
            <person name="Zhang Y."/>
        </authorList>
    </citation>
    <scope>NUCLEOTIDE SEQUENCE [LARGE SCALE GENOMIC DNA]</scope>
    <source>
        <strain evidence="2">cv. Niubang</strain>
    </source>
</reference>
<reference evidence="1 2" key="2">
    <citation type="journal article" date="2022" name="Mol. Ecol. Resour.">
        <title>The genomes of chicory, endive, great burdock and yacon provide insights into Asteraceae paleo-polyploidization history and plant inulin production.</title>
        <authorList>
            <person name="Fan W."/>
            <person name="Wang S."/>
            <person name="Wang H."/>
            <person name="Wang A."/>
            <person name="Jiang F."/>
            <person name="Liu H."/>
            <person name="Zhao H."/>
            <person name="Xu D."/>
            <person name="Zhang Y."/>
        </authorList>
    </citation>
    <scope>NUCLEOTIDE SEQUENCE [LARGE SCALE GENOMIC DNA]</scope>
    <source>
        <strain evidence="2">cv. Niubang</strain>
    </source>
</reference>
<dbReference type="Proteomes" id="UP001055879">
    <property type="component" value="Linkage Group LG17"/>
</dbReference>
<comment type="caution">
    <text evidence="1">The sequence shown here is derived from an EMBL/GenBank/DDBJ whole genome shotgun (WGS) entry which is preliminary data.</text>
</comment>
<sequence length="178" mass="20270">MESDYKQHSLSFKTELEAQRRRRGLCTKERTGDVFYKMKVNIRNKSKYRRCSRALARFLNKARDIYVKSMSELADHLESGCGPAAANVSTFPSVSSTRLSSSNQELAELMRLASRRGLAKKVELEFLKQQRSEQGAARLNVVKHSRRTVMGKISEDKACDFDEVDGLNFNLPEAEAMK</sequence>
<keyword evidence="2" id="KW-1185">Reference proteome</keyword>
<gene>
    <name evidence="1" type="ORF">L6452_42270</name>
</gene>